<evidence type="ECO:0000313" key="7">
    <source>
        <dbReference type="EMBL" id="RCK59805.1"/>
    </source>
</evidence>
<feature type="transmembrane region" description="Helical" evidence="5">
    <location>
        <begin position="21"/>
        <end position="41"/>
    </location>
</feature>
<dbReference type="AlphaFoldDB" id="A0A367Y1P8"/>
<dbReference type="EMBL" id="QORO01000002">
    <property type="protein sequence ID" value="RCK59805.1"/>
    <property type="molecule type" value="Genomic_DNA"/>
</dbReference>
<accession>A0A367Y1P8</accession>
<dbReference type="PANTHER" id="PTHR43077">
    <property type="entry name" value="TRANSPORT PERMEASE YVFS-RELATED"/>
    <property type="match status" value="1"/>
</dbReference>
<evidence type="ECO:0000313" key="8">
    <source>
        <dbReference type="Proteomes" id="UP000253508"/>
    </source>
</evidence>
<keyword evidence="3 5" id="KW-1133">Transmembrane helix</keyword>
<dbReference type="InterPro" id="IPR023908">
    <property type="entry name" value="xxxLxxG_rpt"/>
</dbReference>
<dbReference type="NCBIfam" id="TIGR03061">
    <property type="entry name" value="pip_yhgE_Nterm"/>
    <property type="match status" value="1"/>
</dbReference>
<dbReference type="RefSeq" id="WP_114117417.1">
    <property type="nucleotide sequence ID" value="NZ_BMHU01000003.1"/>
</dbReference>
<dbReference type="OrthoDB" id="9811483at2"/>
<keyword evidence="8" id="KW-1185">Reference proteome</keyword>
<keyword evidence="4 5" id="KW-0472">Membrane</keyword>
<feature type="transmembrane region" description="Helical" evidence="5">
    <location>
        <begin position="434"/>
        <end position="454"/>
    </location>
</feature>
<name>A0A367Y1P8_9MICO</name>
<dbReference type="SUPFAM" id="SSF58104">
    <property type="entry name" value="Methyl-accepting chemotaxis protein (MCP) signaling domain"/>
    <property type="match status" value="1"/>
</dbReference>
<feature type="transmembrane region" description="Helical" evidence="5">
    <location>
        <begin position="594"/>
        <end position="613"/>
    </location>
</feature>
<dbReference type="InterPro" id="IPR013525">
    <property type="entry name" value="ABC2_TM"/>
</dbReference>
<evidence type="ECO:0000256" key="2">
    <source>
        <dbReference type="ARBA" id="ARBA00022692"/>
    </source>
</evidence>
<feature type="transmembrane region" description="Helical" evidence="5">
    <location>
        <begin position="536"/>
        <end position="555"/>
    </location>
</feature>
<dbReference type="NCBIfam" id="TIGR03062">
    <property type="entry name" value="pip_yhgE_Cterm"/>
    <property type="match status" value="1"/>
</dbReference>
<comment type="subcellular location">
    <subcellularLocation>
        <location evidence="1">Membrane</location>
        <topology evidence="1">Multi-pass membrane protein</topology>
    </subcellularLocation>
</comment>
<comment type="caution">
    <text evidence="7">The sequence shown here is derived from an EMBL/GenBank/DDBJ whole genome shotgun (WGS) entry which is preliminary data.</text>
</comment>
<dbReference type="NCBIfam" id="TIGR03057">
    <property type="entry name" value="xxxLxxG_by_4"/>
    <property type="match status" value="5"/>
</dbReference>
<feature type="transmembrane region" description="Helical" evidence="5">
    <location>
        <begin position="475"/>
        <end position="494"/>
    </location>
</feature>
<keyword evidence="2 5" id="KW-0812">Transmembrane</keyword>
<feature type="domain" description="ABC-2 type transporter transmembrane" evidence="6">
    <location>
        <begin position="282"/>
        <end position="609"/>
    </location>
</feature>
<feature type="transmembrane region" description="Helical" evidence="5">
    <location>
        <begin position="506"/>
        <end position="529"/>
    </location>
</feature>
<dbReference type="InterPro" id="IPR017501">
    <property type="entry name" value="Phage_infect_YhgE_C"/>
</dbReference>
<evidence type="ECO:0000256" key="5">
    <source>
        <dbReference type="SAM" id="Phobius"/>
    </source>
</evidence>
<sequence length="630" mass="65664">MKFLTLVRTELKRLTGSPMQILALVALMLVPLLYAGLYLWGNNDPYGNLDSVPAALVVDDTGATQDGENVNYGEQVRDNLIDDGTLDWHETTLKEAQSGLASGEYDFIVRFGPDFSTSLTSIADDDPTKAIVELTTNDANSYLAGTIADTVTATVRNSLTQEVGQTAALTLLDSIATIRSGLVDAADGAKQLADGAATAKDGSDTLASGAKDAASGSQQLSSGLDTLNSSVSQLPSKVSELASGAQQVADGNAQLNDQVAPAAQRIADAVAQLPTDQDVRDELTALGIPEDQIEPIVQLISPAGTQIREANDEVQTAASAVSQLADGSRQVADGAQQLSDNMPALADGVSSAATGASTLNDGVQQISDGAASLADGLGDLKDGSATLASSLADAVTQIPDQSEDERKTAAKMMSDPVTVESGATSEASSYGAGMAPFFISLSAWIGIYALFLIVKPYSQRAVTALRKPLPITLGAWATPALLGVLQMGTVYLIVKFGLGYTVAHPGGMIGVMALTTATFAAIILTLNVLLGSVGQFIGLILMVLQLVSAGGTFPFQTLPSPLRALHEALPMSYTVDALRQLMYGGDLDRVWSDVAFLGCWLVGALLIAFVTIFRMTRSRTMRDIRPSLLG</sequence>
<dbReference type="Proteomes" id="UP000253508">
    <property type="component" value="Unassembled WGS sequence"/>
</dbReference>
<proteinExistence type="predicted"/>
<dbReference type="PANTHER" id="PTHR43077:SF5">
    <property type="entry name" value="PHAGE INFECTION PROTEIN"/>
    <property type="match status" value="1"/>
</dbReference>
<dbReference type="Pfam" id="PF12698">
    <property type="entry name" value="ABC2_membrane_3"/>
    <property type="match status" value="1"/>
</dbReference>
<organism evidence="7 8">
    <name type="scientific">Microbacterium sorbitolivorans</name>
    <dbReference type="NCBI Taxonomy" id="1867410"/>
    <lineage>
        <taxon>Bacteria</taxon>
        <taxon>Bacillati</taxon>
        <taxon>Actinomycetota</taxon>
        <taxon>Actinomycetes</taxon>
        <taxon>Micrococcales</taxon>
        <taxon>Microbacteriaceae</taxon>
        <taxon>Microbacterium</taxon>
    </lineage>
</organism>
<evidence type="ECO:0000256" key="3">
    <source>
        <dbReference type="ARBA" id="ARBA00022989"/>
    </source>
</evidence>
<evidence type="ECO:0000256" key="1">
    <source>
        <dbReference type="ARBA" id="ARBA00004141"/>
    </source>
</evidence>
<dbReference type="GO" id="GO:0140359">
    <property type="term" value="F:ABC-type transporter activity"/>
    <property type="evidence" value="ECO:0007669"/>
    <property type="project" value="InterPro"/>
</dbReference>
<gene>
    <name evidence="7" type="ORF">DTO57_06465</name>
</gene>
<dbReference type="InterPro" id="IPR051328">
    <property type="entry name" value="T7SS_ABC-Transporter"/>
</dbReference>
<dbReference type="GO" id="GO:0016020">
    <property type="term" value="C:membrane"/>
    <property type="evidence" value="ECO:0007669"/>
    <property type="project" value="UniProtKB-SubCell"/>
</dbReference>
<reference evidence="7 8" key="1">
    <citation type="submission" date="2018-07" db="EMBL/GenBank/DDBJ databases">
        <title>Microbacterium endoborsara sp. nov., a novel actinobacterium isolated from Borszczowia aralocaspica.</title>
        <authorList>
            <person name="An D."/>
        </authorList>
    </citation>
    <scope>NUCLEOTIDE SEQUENCE [LARGE SCALE GENOMIC DNA]</scope>
    <source>
        <strain evidence="7 8">C1.15228</strain>
    </source>
</reference>
<dbReference type="Gene3D" id="1.10.287.950">
    <property type="entry name" value="Methyl-accepting chemotaxis protein"/>
    <property type="match status" value="2"/>
</dbReference>
<evidence type="ECO:0000256" key="4">
    <source>
        <dbReference type="ARBA" id="ARBA00023136"/>
    </source>
</evidence>
<protein>
    <submittedName>
        <fullName evidence="7">YhgE/Pip domain-containing protein</fullName>
    </submittedName>
</protein>
<dbReference type="InterPro" id="IPR017500">
    <property type="entry name" value="Phage_infect_YhgE_N"/>
</dbReference>
<evidence type="ECO:0000259" key="6">
    <source>
        <dbReference type="Pfam" id="PF12698"/>
    </source>
</evidence>